<evidence type="ECO:0000259" key="10">
    <source>
        <dbReference type="PROSITE" id="PS50102"/>
    </source>
</evidence>
<dbReference type="Pfam" id="PF02535">
    <property type="entry name" value="Zip"/>
    <property type="match status" value="1"/>
</dbReference>
<keyword evidence="5" id="KW-0333">Golgi apparatus</keyword>
<dbReference type="InterPro" id="IPR003689">
    <property type="entry name" value="ZIP"/>
</dbReference>
<dbReference type="SMART" id="SM00360">
    <property type="entry name" value="RRM"/>
    <property type="match status" value="1"/>
</dbReference>
<keyword evidence="7" id="KW-0694">RNA-binding</keyword>
<feature type="region of interest" description="Disordered" evidence="8">
    <location>
        <begin position="122"/>
        <end position="145"/>
    </location>
</feature>
<dbReference type="InterPro" id="IPR045891">
    <property type="entry name" value="ZIP9"/>
</dbReference>
<feature type="compositionally biased region" description="Basic and acidic residues" evidence="8">
    <location>
        <begin position="427"/>
        <end position="468"/>
    </location>
</feature>
<dbReference type="GO" id="GO:0003723">
    <property type="term" value="F:RNA binding"/>
    <property type="evidence" value="ECO:0007669"/>
    <property type="project" value="UniProtKB-UniRule"/>
</dbReference>
<evidence type="ECO:0000313" key="11">
    <source>
        <dbReference type="EMBL" id="KAF5315204.1"/>
    </source>
</evidence>
<dbReference type="InterPro" id="IPR034221">
    <property type="entry name" value="RBM34_RRM2"/>
</dbReference>
<dbReference type="AlphaFoldDB" id="A0A8H5B281"/>
<protein>
    <recommendedName>
        <fullName evidence="10">RRM domain-containing protein</fullName>
    </recommendedName>
</protein>
<comment type="caution">
    <text evidence="11">The sequence shown here is derived from an EMBL/GenBank/DDBJ whole genome shotgun (WGS) entry which is preliminary data.</text>
</comment>
<dbReference type="SUPFAM" id="SSF54928">
    <property type="entry name" value="RNA-binding domain, RBD"/>
    <property type="match status" value="1"/>
</dbReference>
<evidence type="ECO:0000256" key="7">
    <source>
        <dbReference type="PROSITE-ProRule" id="PRU00176"/>
    </source>
</evidence>
<keyword evidence="6 9" id="KW-0472">Membrane</keyword>
<feature type="transmembrane region" description="Helical" evidence="9">
    <location>
        <begin position="221"/>
        <end position="240"/>
    </location>
</feature>
<evidence type="ECO:0000256" key="4">
    <source>
        <dbReference type="ARBA" id="ARBA00022989"/>
    </source>
</evidence>
<evidence type="ECO:0000256" key="8">
    <source>
        <dbReference type="SAM" id="MobiDB-lite"/>
    </source>
</evidence>
<feature type="compositionally biased region" description="Basic and acidic residues" evidence="8">
    <location>
        <begin position="406"/>
        <end position="420"/>
    </location>
</feature>
<gene>
    <name evidence="11" type="ORF">D9619_007095</name>
</gene>
<feature type="compositionally biased region" description="Acidic residues" evidence="8">
    <location>
        <begin position="503"/>
        <end position="514"/>
    </location>
</feature>
<accession>A0A8H5B281</accession>
<name>A0A8H5B281_9AGAR</name>
<dbReference type="GO" id="GO:0046873">
    <property type="term" value="F:metal ion transmembrane transporter activity"/>
    <property type="evidence" value="ECO:0007669"/>
    <property type="project" value="InterPro"/>
</dbReference>
<feature type="compositionally biased region" description="Acidic residues" evidence="8">
    <location>
        <begin position="469"/>
        <end position="479"/>
    </location>
</feature>
<dbReference type="InterPro" id="IPR035979">
    <property type="entry name" value="RBD_domain_sf"/>
</dbReference>
<organism evidence="11 12">
    <name type="scientific">Psilocybe cf. subviscida</name>
    <dbReference type="NCBI Taxonomy" id="2480587"/>
    <lineage>
        <taxon>Eukaryota</taxon>
        <taxon>Fungi</taxon>
        <taxon>Dikarya</taxon>
        <taxon>Basidiomycota</taxon>
        <taxon>Agaricomycotina</taxon>
        <taxon>Agaricomycetes</taxon>
        <taxon>Agaricomycetidae</taxon>
        <taxon>Agaricales</taxon>
        <taxon>Agaricineae</taxon>
        <taxon>Strophariaceae</taxon>
        <taxon>Psilocybe</taxon>
    </lineage>
</organism>
<feature type="domain" description="RRM" evidence="10">
    <location>
        <begin position="766"/>
        <end position="872"/>
    </location>
</feature>
<keyword evidence="3 9" id="KW-0812">Transmembrane</keyword>
<evidence type="ECO:0000256" key="5">
    <source>
        <dbReference type="ARBA" id="ARBA00023034"/>
    </source>
</evidence>
<dbReference type="InterPro" id="IPR000504">
    <property type="entry name" value="RRM_dom"/>
</dbReference>
<dbReference type="PROSITE" id="PS50102">
    <property type="entry name" value="RRM"/>
    <property type="match status" value="1"/>
</dbReference>
<sequence length="971" mass="104971">MSIQLFIMSILLGASSFAVGMFPLSYAFSKTHLDYLAALGTGLLLGAALGVIIPEGIEATVEANPVGTEPPTGRIAFCLVLGFTLMLIVEQLLSPNAHVHSLDFSPVKDADVEFDAELGDLSHDARPTSAPGTPTSAPVRSSESAGGRERAFPLLLGLVIHGAADGLALGVANVSTTATGSPGAISFVVFLALILHKAPTSLAFTTSLLSTNLPRPDCKKYVAIFSASTPVAAIASYMIFSSLGHDDGGGLIGKALLISGGTFLYVATVLQPVSSHSSGSADMRPALQILEAVERPYLKRRSLENSDDKSSLHSPIKLFSGRDQQQIDALIFSTPNALTLYLNMSLSSLLLGKSAPIDTELDTLFKAPVAKPPVAGPSKESTTKKRKLDQENDAATEENIGKRSKASKEDKRHKAEEDKPTAPAKKKVVDVKSPKAEKKQKKEETTKKTDKKVAKKAEKSKGKGKEVAVESDEDDEELENAYLAGRGAGTAATKEGDDGSDKGEDDEDEDEEEQTILVHESVEKKTKKVRAAKTKFVPQDETPEQRDLRTIFVGNLPLDAASKKPLQKQLKNHILSFVPTAKIESIRFRSIPFQVPTAKLPDADGDGDAAATTKKPSGPRKEAREHVKERTSQWRSKQDEEDEESLTKDEKRFLNPAQKKKIAFINQEFHTTAGTVNAYIVFAHPPNTENRPANLPPLPPTMDPYHAARAAAEKCDSTFCLERMLRVDMVVKSKSVATALPSASTDADAEADEAAKSALLETDPRLSIFVGNLDFASKEEDLRVFFEGVVTTERGAPPPVPQEEGPEDATASKKLATWVTRVRIVRDKDTQLGKGFAYVQFADRECVDEVLALEETKLKFAKRKLRVQRCKTAPGGKNAPNVNNDKRDKSKSKAPRPTVIVPKGDPRLGEKLHGLPKEERKQLKSADADRVARRLAKKKARMAMAPSVGKEKGKGKGASKGAGKERKRVRS</sequence>
<feature type="compositionally biased region" description="Basic and acidic residues" evidence="8">
    <location>
        <begin position="904"/>
        <end position="932"/>
    </location>
</feature>
<dbReference type="CDD" id="cd12395">
    <property type="entry name" value="RRM2_RBM34"/>
    <property type="match status" value="1"/>
</dbReference>
<reference evidence="11 12" key="1">
    <citation type="journal article" date="2020" name="ISME J.">
        <title>Uncovering the hidden diversity of litter-decomposition mechanisms in mushroom-forming fungi.</title>
        <authorList>
            <person name="Floudas D."/>
            <person name="Bentzer J."/>
            <person name="Ahren D."/>
            <person name="Johansson T."/>
            <person name="Persson P."/>
            <person name="Tunlid A."/>
        </authorList>
    </citation>
    <scope>NUCLEOTIDE SEQUENCE [LARGE SCALE GENOMIC DNA]</scope>
    <source>
        <strain evidence="11 12">CBS 101986</strain>
    </source>
</reference>
<feature type="region of interest" description="Disordered" evidence="8">
    <location>
        <begin position="369"/>
        <end position="531"/>
    </location>
</feature>
<feature type="transmembrane region" description="Helical" evidence="9">
    <location>
        <begin position="184"/>
        <end position="209"/>
    </location>
</feature>
<evidence type="ECO:0000256" key="3">
    <source>
        <dbReference type="ARBA" id="ARBA00022692"/>
    </source>
</evidence>
<evidence type="ECO:0000256" key="2">
    <source>
        <dbReference type="ARBA" id="ARBA00004394"/>
    </source>
</evidence>
<dbReference type="Gene3D" id="3.30.70.330">
    <property type="match status" value="1"/>
</dbReference>
<dbReference type="OrthoDB" id="442677at2759"/>
<dbReference type="InterPro" id="IPR012677">
    <property type="entry name" value="Nucleotide-bd_a/b_plait_sf"/>
</dbReference>
<dbReference type="Proteomes" id="UP000567179">
    <property type="component" value="Unassembled WGS sequence"/>
</dbReference>
<feature type="compositionally biased region" description="Low complexity" evidence="8">
    <location>
        <begin position="127"/>
        <end position="138"/>
    </location>
</feature>
<comment type="subcellular location">
    <subcellularLocation>
        <location evidence="1">Endomembrane system</location>
        <topology evidence="1">Multi-pass membrane protein</topology>
    </subcellularLocation>
    <subcellularLocation>
        <location evidence="2">Golgi apparatus membrane</location>
    </subcellularLocation>
</comment>
<proteinExistence type="predicted"/>
<feature type="transmembrane region" description="Helical" evidence="9">
    <location>
        <begin position="151"/>
        <end position="172"/>
    </location>
</feature>
<dbReference type="GO" id="GO:0006829">
    <property type="term" value="P:zinc ion transport"/>
    <property type="evidence" value="ECO:0007669"/>
    <property type="project" value="InterPro"/>
</dbReference>
<feature type="region of interest" description="Disordered" evidence="8">
    <location>
        <begin position="871"/>
        <end position="971"/>
    </location>
</feature>
<feature type="transmembrane region" description="Helical" evidence="9">
    <location>
        <begin position="6"/>
        <end position="28"/>
    </location>
</feature>
<keyword evidence="4 9" id="KW-1133">Transmembrane helix</keyword>
<dbReference type="EMBL" id="JAACJJ010000043">
    <property type="protein sequence ID" value="KAF5315204.1"/>
    <property type="molecule type" value="Genomic_DNA"/>
</dbReference>
<evidence type="ECO:0000256" key="1">
    <source>
        <dbReference type="ARBA" id="ARBA00004127"/>
    </source>
</evidence>
<feature type="transmembrane region" description="Helical" evidence="9">
    <location>
        <begin position="35"/>
        <end position="53"/>
    </location>
</feature>
<dbReference type="PANTHER" id="PTHR16133">
    <property type="entry name" value="SOLUTE CARRIER FAMILY 39 ZINC TRANSPORTER , MEMBER 9-RELATED"/>
    <property type="match status" value="1"/>
</dbReference>
<feature type="region of interest" description="Disordered" evidence="8">
    <location>
        <begin position="598"/>
        <end position="650"/>
    </location>
</feature>
<evidence type="ECO:0000256" key="6">
    <source>
        <dbReference type="ARBA" id="ARBA00023136"/>
    </source>
</evidence>
<feature type="compositionally biased region" description="Basic and acidic residues" evidence="8">
    <location>
        <begin position="619"/>
        <end position="638"/>
    </location>
</feature>
<evidence type="ECO:0000313" key="12">
    <source>
        <dbReference type="Proteomes" id="UP000567179"/>
    </source>
</evidence>
<dbReference type="GO" id="GO:0000139">
    <property type="term" value="C:Golgi membrane"/>
    <property type="evidence" value="ECO:0007669"/>
    <property type="project" value="UniProtKB-SubCell"/>
</dbReference>
<dbReference type="PANTHER" id="PTHR16133:SF0">
    <property type="entry name" value="ZINC_IRON REGULATED TRANSPORTER-RELATED PROTEIN 102B, ISOFORM E"/>
    <property type="match status" value="1"/>
</dbReference>
<feature type="transmembrane region" description="Helical" evidence="9">
    <location>
        <begin position="73"/>
        <end position="93"/>
    </location>
</feature>
<evidence type="ECO:0000256" key="9">
    <source>
        <dbReference type="SAM" id="Phobius"/>
    </source>
</evidence>
<keyword evidence="12" id="KW-1185">Reference proteome</keyword>